<protein>
    <submittedName>
        <fullName evidence="1">Uncharacterized protein</fullName>
    </submittedName>
</protein>
<reference evidence="1" key="1">
    <citation type="submission" date="2023-10" db="EMBL/GenBank/DDBJ databases">
        <authorList>
            <person name="Rodriguez Cubillos JULIANA M."/>
            <person name="De Vega J."/>
        </authorList>
    </citation>
    <scope>NUCLEOTIDE SEQUENCE</scope>
</reference>
<keyword evidence="2" id="KW-1185">Reference proteome</keyword>
<accession>A0ACB0J9W9</accession>
<gene>
    <name evidence="1" type="ORF">MILVUS5_LOCUS10725</name>
</gene>
<organism evidence="1 2">
    <name type="scientific">Trifolium pratense</name>
    <name type="common">Red clover</name>
    <dbReference type="NCBI Taxonomy" id="57577"/>
    <lineage>
        <taxon>Eukaryota</taxon>
        <taxon>Viridiplantae</taxon>
        <taxon>Streptophyta</taxon>
        <taxon>Embryophyta</taxon>
        <taxon>Tracheophyta</taxon>
        <taxon>Spermatophyta</taxon>
        <taxon>Magnoliopsida</taxon>
        <taxon>eudicotyledons</taxon>
        <taxon>Gunneridae</taxon>
        <taxon>Pentapetalae</taxon>
        <taxon>rosids</taxon>
        <taxon>fabids</taxon>
        <taxon>Fabales</taxon>
        <taxon>Fabaceae</taxon>
        <taxon>Papilionoideae</taxon>
        <taxon>50 kb inversion clade</taxon>
        <taxon>NPAAA clade</taxon>
        <taxon>Hologalegina</taxon>
        <taxon>IRL clade</taxon>
        <taxon>Trifolieae</taxon>
        <taxon>Trifolium</taxon>
    </lineage>
</organism>
<comment type="caution">
    <text evidence="1">The sequence shown here is derived from an EMBL/GenBank/DDBJ whole genome shotgun (WGS) entry which is preliminary data.</text>
</comment>
<evidence type="ECO:0000313" key="1">
    <source>
        <dbReference type="EMBL" id="CAJ2640970.1"/>
    </source>
</evidence>
<name>A0ACB0J9W9_TRIPR</name>
<evidence type="ECO:0000313" key="2">
    <source>
        <dbReference type="Proteomes" id="UP001177021"/>
    </source>
</evidence>
<proteinExistence type="predicted"/>
<dbReference type="Proteomes" id="UP001177021">
    <property type="component" value="Unassembled WGS sequence"/>
</dbReference>
<dbReference type="EMBL" id="CASHSV030000024">
    <property type="protein sequence ID" value="CAJ2640970.1"/>
    <property type="molecule type" value="Genomic_DNA"/>
</dbReference>
<sequence>MMSSSEVQRVSECFIKPFFPIQESKQICYLTTWDIAMLSMHYIQKGLLFKKPPPPNNQKDFIHNLLENIKQSISLALFHFYPLSGRLVTQKTQEPPTYSVFVDCSNDNPGARFIYATLDATIYDILSPVDHPPVVDSLFDLNRAINHDGHTMPLLSIQVTELVDGVFIGCSMNHCIGDGTCFWNFFNVWSEIFQARENGRRDVVVSHQPFHNRWFLEGCGPLINLPFKHHDEFTSRFEAPKLRERFFHFSAESIAKLKAKANEEANTNEISSFQSLSAFLWRYVTRARGLAHDQKVSCKFAINNRPRIKPPLPQEYFGNSVDVVSTETTVGELLENDLGWAASMVHTLVVNHDDREVREMNKNWLESPIVYQLGRHFDPFSVVMSSSPRFNMYGNEFGMGKPVAVLSGYANKFNGNVTAYEGYEGGGSMVLAVSLLPDAMRALELDDDFMNVVSIANFANMP</sequence>